<feature type="domain" description="D-apionate lactonase TIM barrel" evidence="3">
    <location>
        <begin position="251"/>
        <end position="528"/>
    </location>
</feature>
<evidence type="ECO:0000259" key="3">
    <source>
        <dbReference type="Pfam" id="PF25838"/>
    </source>
</evidence>
<sequence length="602" mass="64563">MRAGALTCDYVGGELRNIRLGDIEVLRRVYVAFQDRNWTARPWIVTDDVVVDAAGDSFTITVNARGTFDAEPFTWSAAITGKPDGTIAYAVAGRARAQFVRNRLGICILHPIEGVAGQACTVERVTGQTVQSSFPLEISPHQPFLDVRALTHEVMPGVVATVRFAGETFESEDHRNWSDASFKTYCTPISVPFPVTVKPGDVIEQAVTLSLAAPLRPTNSGQERPVTSTGPRSAAITVLSPTRRKPLPGLGFQADADGHELTDHEVSLLRALAPAHLRIDIDAASTQARSRLNEGLLQARSLGANLVPALFVASLTDLEQFSDLPEIDATAIDHWLVFDPSSKVTPMPLLAAARRALGPRAVIGGGTNLYFTELNRERPETSDADILSFSINPQVHASDDETIIQNLATQAIIAANARAICGSARISVSPVTLRPRFNPNATAPELDVSNTPLPSDVDARQSSGLGAAWTAMSVKYLAEGGSVDAITYFELTGWKGLLERDSPMQPMDFRSSPGDPFPLYKVFASLVGFTHVRPCTSSDPSRFDALIVEAEGSFRILVANFTAEVLSISVSGISNASQPSPDVTIAASPYSVTVYDLATTTP</sequence>
<proteinExistence type="predicted"/>
<dbReference type="Pfam" id="PF25837">
    <property type="entry name" value="Apionate_lact_N"/>
    <property type="match status" value="1"/>
</dbReference>
<feature type="compositionally biased region" description="Polar residues" evidence="1">
    <location>
        <begin position="217"/>
        <end position="231"/>
    </location>
</feature>
<organism evidence="4">
    <name type="scientific">freshwater metagenome</name>
    <dbReference type="NCBI Taxonomy" id="449393"/>
    <lineage>
        <taxon>unclassified sequences</taxon>
        <taxon>metagenomes</taxon>
        <taxon>ecological metagenomes</taxon>
    </lineage>
</organism>
<feature type="region of interest" description="Disordered" evidence="1">
    <location>
        <begin position="216"/>
        <end position="235"/>
    </location>
</feature>
<evidence type="ECO:0000256" key="1">
    <source>
        <dbReference type="SAM" id="MobiDB-lite"/>
    </source>
</evidence>
<accession>A0A6J7ESZ2</accession>
<protein>
    <submittedName>
        <fullName evidence="4">Unannotated protein</fullName>
    </submittedName>
</protein>
<feature type="domain" description="D-apionate lactonase N-terminal" evidence="2">
    <location>
        <begin position="2"/>
        <end position="212"/>
    </location>
</feature>
<name>A0A6J7ESZ2_9ZZZZ</name>
<gene>
    <name evidence="4" type="ORF">UFOPK3402_01750</name>
</gene>
<dbReference type="InterPro" id="IPR058787">
    <property type="entry name" value="ApnL_M"/>
</dbReference>
<evidence type="ECO:0000259" key="2">
    <source>
        <dbReference type="Pfam" id="PF25837"/>
    </source>
</evidence>
<dbReference type="EMBL" id="CAFBLS010000269">
    <property type="protein sequence ID" value="CAB4885401.1"/>
    <property type="molecule type" value="Genomic_DNA"/>
</dbReference>
<evidence type="ECO:0000313" key="4">
    <source>
        <dbReference type="EMBL" id="CAB4885401.1"/>
    </source>
</evidence>
<dbReference type="AlphaFoldDB" id="A0A6J7ESZ2"/>
<dbReference type="Pfam" id="PF25838">
    <property type="entry name" value="Apionate_lact_M"/>
    <property type="match status" value="1"/>
</dbReference>
<reference evidence="4" key="1">
    <citation type="submission" date="2020-05" db="EMBL/GenBank/DDBJ databases">
        <authorList>
            <person name="Chiriac C."/>
            <person name="Salcher M."/>
            <person name="Ghai R."/>
            <person name="Kavagutti S V."/>
        </authorList>
    </citation>
    <scope>NUCLEOTIDE SEQUENCE</scope>
</reference>
<dbReference type="InterPro" id="IPR058788">
    <property type="entry name" value="ApnL_N"/>
</dbReference>